<gene>
    <name evidence="1" type="ORF">LEMA_uP063070.1</name>
</gene>
<evidence type="ECO:0000313" key="1">
    <source>
        <dbReference type="EMBL" id="CBX90181.1"/>
    </source>
</evidence>
<evidence type="ECO:0000313" key="2">
    <source>
        <dbReference type="Proteomes" id="UP000002668"/>
    </source>
</evidence>
<accession>E4ZFW1</accession>
<name>E4ZFW1_LEPMJ</name>
<protein>
    <submittedName>
        <fullName evidence="1">Uncharacterized protein</fullName>
    </submittedName>
</protein>
<organism evidence="1 2">
    <name type="scientific">Leptosphaeria maculans (strain JN3 / isolate v23.1.3 / race Av1-4-5-6-7-8)</name>
    <name type="common">Blackleg fungus</name>
    <name type="synonym">Phoma lingam</name>
    <dbReference type="NCBI Taxonomy" id="985895"/>
    <lineage>
        <taxon>Eukaryota</taxon>
        <taxon>Fungi</taxon>
        <taxon>Dikarya</taxon>
        <taxon>Ascomycota</taxon>
        <taxon>Pezizomycotina</taxon>
        <taxon>Dothideomycetes</taxon>
        <taxon>Pleosporomycetidae</taxon>
        <taxon>Pleosporales</taxon>
        <taxon>Pleosporineae</taxon>
        <taxon>Leptosphaeriaceae</taxon>
        <taxon>Plenodomus</taxon>
        <taxon>Plenodomus lingam/Leptosphaeria maculans species complex</taxon>
    </lineage>
</organism>
<proteinExistence type="predicted"/>
<dbReference type="VEuPathDB" id="FungiDB:LEMA_uP063070.1"/>
<sequence length="51" mass="5505">MKLISNRTFCATIACRNSLTEPWDFDISAELGPSFPSPSAVPCSLQSAQTD</sequence>
<dbReference type="HOGENOM" id="CLU_3106817_0_0_1"/>
<dbReference type="Proteomes" id="UP000002668">
    <property type="component" value="Genome"/>
</dbReference>
<keyword evidence="2" id="KW-1185">Reference proteome</keyword>
<dbReference type="InParanoid" id="E4ZFW1"/>
<dbReference type="AlphaFoldDB" id="E4ZFW1"/>
<reference evidence="2" key="1">
    <citation type="journal article" date="2011" name="Nat. Commun.">
        <title>Effector diversification within compartments of the Leptosphaeria maculans genome affected by Repeat-Induced Point mutations.</title>
        <authorList>
            <person name="Rouxel T."/>
            <person name="Grandaubert J."/>
            <person name="Hane J.K."/>
            <person name="Hoede C."/>
            <person name="van de Wouw A.P."/>
            <person name="Couloux A."/>
            <person name="Dominguez V."/>
            <person name="Anthouard V."/>
            <person name="Bally P."/>
            <person name="Bourras S."/>
            <person name="Cozijnsen A.J."/>
            <person name="Ciuffetti L.M."/>
            <person name="Degrave A."/>
            <person name="Dilmaghani A."/>
            <person name="Duret L."/>
            <person name="Fudal I."/>
            <person name="Goodwin S.B."/>
            <person name="Gout L."/>
            <person name="Glaser N."/>
            <person name="Linglin J."/>
            <person name="Kema G.H.J."/>
            <person name="Lapalu N."/>
            <person name="Lawrence C.B."/>
            <person name="May K."/>
            <person name="Meyer M."/>
            <person name="Ollivier B."/>
            <person name="Poulain J."/>
            <person name="Schoch C.L."/>
            <person name="Simon A."/>
            <person name="Spatafora J.W."/>
            <person name="Stachowiak A."/>
            <person name="Turgeon B.G."/>
            <person name="Tyler B.M."/>
            <person name="Vincent D."/>
            <person name="Weissenbach J."/>
            <person name="Amselem J."/>
            <person name="Quesneville H."/>
            <person name="Oliver R.P."/>
            <person name="Wincker P."/>
            <person name="Balesdent M.-H."/>
            <person name="Howlett B.J."/>
        </authorList>
    </citation>
    <scope>NUCLEOTIDE SEQUENCE [LARGE SCALE GENOMIC DNA]</scope>
    <source>
        <strain evidence="2">JN3 / isolate v23.1.3 / race Av1-4-5-6-7-8</strain>
    </source>
</reference>
<dbReference type="EMBL" id="FP929064">
    <property type="protein sequence ID" value="CBX90181.1"/>
    <property type="molecule type" value="Genomic_DNA"/>
</dbReference>